<sequence length="200" mass="23830">MDRNFGEELVYWYLRLNGFFIINNFVLHHDTASRTSDADLLAVRFPYVYEDVGGREEDWDATLLSHFPKGSIIGLICEVKTGLNFNHENIFSEPNLYKALGRFGFISDLNSYSRELSKSSKLEVENYQVSKVLFSRKKVSPRTDCLHIKLVHVKQFIKNRMTKYMDRKQADRMFFPSSLLQYIIWEENLRENRRREREER</sequence>
<reference evidence="1 2" key="1">
    <citation type="journal article" date="2012" name="J. Bacteriol.">
        <title>Genome Sequence of the Pattern-Forming Social Bacterium Paenibacillus dendritiformis C454 Chiral Morphotype.</title>
        <authorList>
            <person name="Sirota-Madi A."/>
            <person name="Olender T."/>
            <person name="Helman Y."/>
            <person name="Brainis I."/>
            <person name="Finkelshtein A."/>
            <person name="Roth D."/>
            <person name="Hagai E."/>
            <person name="Leshkowitz D."/>
            <person name="Brodsky L."/>
            <person name="Galatenko V."/>
            <person name="Nikolaev V."/>
            <person name="Gutnick D.L."/>
            <person name="Lancet D."/>
            <person name="Ben-Jacob E."/>
        </authorList>
    </citation>
    <scope>NUCLEOTIDE SEQUENCE [LARGE SCALE GENOMIC DNA]</scope>
    <source>
        <strain evidence="1 2">C454</strain>
    </source>
</reference>
<keyword evidence="2" id="KW-1185">Reference proteome</keyword>
<proteinExistence type="predicted"/>
<organism evidence="1 2">
    <name type="scientific">Paenibacillus dendritiformis C454</name>
    <dbReference type="NCBI Taxonomy" id="1131935"/>
    <lineage>
        <taxon>Bacteria</taxon>
        <taxon>Bacillati</taxon>
        <taxon>Bacillota</taxon>
        <taxon>Bacilli</taxon>
        <taxon>Bacillales</taxon>
        <taxon>Paenibacillaceae</taxon>
        <taxon>Paenibacillus</taxon>
    </lineage>
</organism>
<dbReference type="Proteomes" id="UP000003900">
    <property type="component" value="Unassembled WGS sequence"/>
</dbReference>
<dbReference type="EMBL" id="AHKH01000001">
    <property type="protein sequence ID" value="EHQ64361.1"/>
    <property type="molecule type" value="Genomic_DNA"/>
</dbReference>
<evidence type="ECO:0000313" key="1">
    <source>
        <dbReference type="EMBL" id="EHQ64361.1"/>
    </source>
</evidence>
<protein>
    <submittedName>
        <fullName evidence="1">Uncharacterized protein</fullName>
    </submittedName>
</protein>
<comment type="caution">
    <text evidence="1">The sequence shown here is derived from an EMBL/GenBank/DDBJ whole genome shotgun (WGS) entry which is preliminary data.</text>
</comment>
<evidence type="ECO:0000313" key="2">
    <source>
        <dbReference type="Proteomes" id="UP000003900"/>
    </source>
</evidence>
<dbReference type="OrthoDB" id="3078186at2"/>
<accession>H3S9B3</accession>
<gene>
    <name evidence="1" type="ORF">PDENDC454_00565</name>
</gene>
<name>H3S9B3_9BACL</name>
<dbReference type="RefSeq" id="WP_006674625.1">
    <property type="nucleotide sequence ID" value="NZ_AHKH01000001.1"/>
</dbReference>
<dbReference type="AlphaFoldDB" id="H3S9B3"/>